<organism evidence="2 3">
    <name type="scientific">Thelephora terrestris</name>
    <dbReference type="NCBI Taxonomy" id="56493"/>
    <lineage>
        <taxon>Eukaryota</taxon>
        <taxon>Fungi</taxon>
        <taxon>Dikarya</taxon>
        <taxon>Basidiomycota</taxon>
        <taxon>Agaricomycotina</taxon>
        <taxon>Agaricomycetes</taxon>
        <taxon>Thelephorales</taxon>
        <taxon>Thelephoraceae</taxon>
        <taxon>Thelephora</taxon>
    </lineage>
</organism>
<evidence type="ECO:0000256" key="1">
    <source>
        <dbReference type="SAM" id="MobiDB-lite"/>
    </source>
</evidence>
<feature type="region of interest" description="Disordered" evidence="1">
    <location>
        <begin position="1"/>
        <end position="44"/>
    </location>
</feature>
<protein>
    <recommendedName>
        <fullName evidence="4">Integrase catalytic domain-containing protein</fullName>
    </recommendedName>
</protein>
<dbReference type="OrthoDB" id="446925at2759"/>
<keyword evidence="3" id="KW-1185">Reference proteome</keyword>
<comment type="caution">
    <text evidence="2">The sequence shown here is derived from an EMBL/GenBank/DDBJ whole genome shotgun (WGS) entry which is preliminary data.</text>
</comment>
<evidence type="ECO:0000313" key="2">
    <source>
        <dbReference type="EMBL" id="KAF9777803.1"/>
    </source>
</evidence>
<evidence type="ECO:0008006" key="4">
    <source>
        <dbReference type="Google" id="ProtNLM"/>
    </source>
</evidence>
<feature type="compositionally biased region" description="Polar residues" evidence="1">
    <location>
        <begin position="1"/>
        <end position="25"/>
    </location>
</feature>
<gene>
    <name evidence="2" type="ORF">BJ322DRAFT_1176725</name>
</gene>
<reference evidence="2" key="1">
    <citation type="journal article" date="2020" name="Nat. Commun.">
        <title>Large-scale genome sequencing of mycorrhizal fungi provides insights into the early evolution of symbiotic traits.</title>
        <authorList>
            <person name="Miyauchi S."/>
            <person name="Kiss E."/>
            <person name="Kuo A."/>
            <person name="Drula E."/>
            <person name="Kohler A."/>
            <person name="Sanchez-Garcia M."/>
            <person name="Morin E."/>
            <person name="Andreopoulos B."/>
            <person name="Barry K.W."/>
            <person name="Bonito G."/>
            <person name="Buee M."/>
            <person name="Carver A."/>
            <person name="Chen C."/>
            <person name="Cichocki N."/>
            <person name="Clum A."/>
            <person name="Culley D."/>
            <person name="Crous P.W."/>
            <person name="Fauchery L."/>
            <person name="Girlanda M."/>
            <person name="Hayes R.D."/>
            <person name="Keri Z."/>
            <person name="LaButti K."/>
            <person name="Lipzen A."/>
            <person name="Lombard V."/>
            <person name="Magnuson J."/>
            <person name="Maillard F."/>
            <person name="Murat C."/>
            <person name="Nolan M."/>
            <person name="Ohm R.A."/>
            <person name="Pangilinan J."/>
            <person name="Pereira M.F."/>
            <person name="Perotto S."/>
            <person name="Peter M."/>
            <person name="Pfister S."/>
            <person name="Riley R."/>
            <person name="Sitrit Y."/>
            <person name="Stielow J.B."/>
            <person name="Szollosi G."/>
            <person name="Zifcakova L."/>
            <person name="Stursova M."/>
            <person name="Spatafora J.W."/>
            <person name="Tedersoo L."/>
            <person name="Vaario L.M."/>
            <person name="Yamada A."/>
            <person name="Yan M."/>
            <person name="Wang P."/>
            <person name="Xu J."/>
            <person name="Bruns T."/>
            <person name="Baldrian P."/>
            <person name="Vilgalys R."/>
            <person name="Dunand C."/>
            <person name="Henrissat B."/>
            <person name="Grigoriev I.V."/>
            <person name="Hibbett D."/>
            <person name="Nagy L.G."/>
            <person name="Martin F.M."/>
        </authorList>
    </citation>
    <scope>NUCLEOTIDE SEQUENCE</scope>
    <source>
        <strain evidence="2">UH-Tt-Lm1</strain>
    </source>
</reference>
<dbReference type="PANTHER" id="PTHR48475">
    <property type="entry name" value="RIBONUCLEASE H"/>
    <property type="match status" value="1"/>
</dbReference>
<accession>A0A9P6L0C7</accession>
<dbReference type="GO" id="GO:0003676">
    <property type="term" value="F:nucleic acid binding"/>
    <property type="evidence" value="ECO:0007669"/>
    <property type="project" value="InterPro"/>
</dbReference>
<reference evidence="2" key="2">
    <citation type="submission" date="2020-11" db="EMBL/GenBank/DDBJ databases">
        <authorList>
            <consortium name="DOE Joint Genome Institute"/>
            <person name="Kuo A."/>
            <person name="Miyauchi S."/>
            <person name="Kiss E."/>
            <person name="Drula E."/>
            <person name="Kohler A."/>
            <person name="Sanchez-Garcia M."/>
            <person name="Andreopoulos B."/>
            <person name="Barry K.W."/>
            <person name="Bonito G."/>
            <person name="Buee M."/>
            <person name="Carver A."/>
            <person name="Chen C."/>
            <person name="Cichocki N."/>
            <person name="Clum A."/>
            <person name="Culley D."/>
            <person name="Crous P.W."/>
            <person name="Fauchery L."/>
            <person name="Girlanda M."/>
            <person name="Hayes R."/>
            <person name="Keri Z."/>
            <person name="Labutti K."/>
            <person name="Lipzen A."/>
            <person name="Lombard V."/>
            <person name="Magnuson J."/>
            <person name="Maillard F."/>
            <person name="Morin E."/>
            <person name="Murat C."/>
            <person name="Nolan M."/>
            <person name="Ohm R."/>
            <person name="Pangilinan J."/>
            <person name="Pereira M."/>
            <person name="Perotto S."/>
            <person name="Peter M."/>
            <person name="Riley R."/>
            <person name="Sitrit Y."/>
            <person name="Stielow B."/>
            <person name="Szollosi G."/>
            <person name="Zifcakova L."/>
            <person name="Stursova M."/>
            <person name="Spatafora J.W."/>
            <person name="Tedersoo L."/>
            <person name="Vaario L.-M."/>
            <person name="Yamada A."/>
            <person name="Yan M."/>
            <person name="Wang P."/>
            <person name="Xu J."/>
            <person name="Bruns T."/>
            <person name="Baldrian P."/>
            <person name="Vilgalys R."/>
            <person name="Henrissat B."/>
            <person name="Grigoriev I.V."/>
            <person name="Hibbett D."/>
            <person name="Nagy L.G."/>
            <person name="Martin F.M."/>
        </authorList>
    </citation>
    <scope>NUCLEOTIDE SEQUENCE</scope>
    <source>
        <strain evidence="2">UH-Tt-Lm1</strain>
    </source>
</reference>
<dbReference type="Gene3D" id="3.30.420.10">
    <property type="entry name" value="Ribonuclease H-like superfamily/Ribonuclease H"/>
    <property type="match status" value="1"/>
</dbReference>
<proteinExistence type="predicted"/>
<feature type="compositionally biased region" description="Basic and acidic residues" evidence="1">
    <location>
        <begin position="28"/>
        <end position="37"/>
    </location>
</feature>
<dbReference type="Proteomes" id="UP000736335">
    <property type="component" value="Unassembled WGS sequence"/>
</dbReference>
<sequence length="606" mass="69377">MPRASTRNPTRRSSSYSPVQENNYNIDRFSHARRDPSRPYPTLGAVMDRTATADPNEGFSDLGFRDFLQAARRVSRRKLARIETNLYANELLNRGVEFVTESNETFNSVLEASVLHTGNVGSMLMDEVAHVNERIDGRREEIEALENWKEDMQGVIHGQEDSIVRQGADIDLLKGEVTTLKDLVRALVTKTGELEDDKVRLTRRVSELTGEVRDLQRRCNEPEVRVEEEEGEEVLHQAGSPIIPNRAESPPARLLVRHENRLVPIDDEVIEIGSDEFYQNVGVVRRDTPRPEFVSTPWGSRRQWPALEYDPYAEFVPDSEPNSDTELPDYDDLSDVDPNEIREQNWVNEELYGIHHIRISGYNSQANGIVESKHFDVREAIMKTCGGNESKWREVLPQVFWAEQVTIRKSTGYSPYFLAHGAHPLLPFDILESTFLAPKQDFGISTEELVALRARQLVKRPEDLEEMRSKVTNSRQRNIEQFEKQHGSRIIDFDFKSGALVLVRNTRIEESLNRKTKPRYLGPMVVVRKTIGKSYIVAELDSAQSELRVAGFRLVPYFPRSSTEIPIVSDVPEEEDSTWEDPKDTQFFSSLPVDDRRYISSSPPLL</sequence>
<dbReference type="SUPFAM" id="SSF53098">
    <property type="entry name" value="Ribonuclease H-like"/>
    <property type="match status" value="1"/>
</dbReference>
<dbReference type="InterPro" id="IPR036397">
    <property type="entry name" value="RNaseH_sf"/>
</dbReference>
<name>A0A9P6L0C7_9AGAM</name>
<dbReference type="PANTHER" id="PTHR48475:SF1">
    <property type="entry name" value="RNASE H TYPE-1 DOMAIN-CONTAINING PROTEIN"/>
    <property type="match status" value="1"/>
</dbReference>
<dbReference type="EMBL" id="WIUZ02000027">
    <property type="protein sequence ID" value="KAF9777803.1"/>
    <property type="molecule type" value="Genomic_DNA"/>
</dbReference>
<dbReference type="AlphaFoldDB" id="A0A9P6L0C7"/>
<dbReference type="InterPro" id="IPR012337">
    <property type="entry name" value="RNaseH-like_sf"/>
</dbReference>
<evidence type="ECO:0000313" key="3">
    <source>
        <dbReference type="Proteomes" id="UP000736335"/>
    </source>
</evidence>